<dbReference type="EMBL" id="CP000922">
    <property type="protein sequence ID" value="ACJ33351.1"/>
    <property type="molecule type" value="Genomic_DNA"/>
</dbReference>
<gene>
    <name evidence="1" type="ordered locus">Aflv_0975</name>
</gene>
<dbReference type="AlphaFoldDB" id="B7GHJ0"/>
<evidence type="ECO:0008006" key="3">
    <source>
        <dbReference type="Google" id="ProtNLM"/>
    </source>
</evidence>
<sequence length="34" mass="4068">MFFVEQTKIERNVYYGETTNWRDRFSGHGEKLGA</sequence>
<reference evidence="1 2" key="1">
    <citation type="journal article" date="2008" name="Genome Biol.">
        <title>Encapsulated in silica: genome, proteome and physiology of the thermophilic bacterium Anoxybacillus flavithermus WK1.</title>
        <authorList>
            <person name="Saw J.H."/>
            <person name="Mountain B.W."/>
            <person name="Feng L."/>
            <person name="Omelchenko M.V."/>
            <person name="Hou S."/>
            <person name="Saito J.A."/>
            <person name="Stott M.B."/>
            <person name="Li D."/>
            <person name="Zhao G."/>
            <person name="Wu J."/>
            <person name="Galperin M.Y."/>
            <person name="Koonin E.V."/>
            <person name="Makarova K.S."/>
            <person name="Wolf Y.I."/>
            <person name="Rigden D.J."/>
            <person name="Dunfield P.F."/>
            <person name="Wang L."/>
            <person name="Alam M."/>
        </authorList>
    </citation>
    <scope>NUCLEOTIDE SEQUENCE [LARGE SCALE GENOMIC DNA]</scope>
    <source>
        <strain evidence="2">DSM 21510 / WK1</strain>
    </source>
</reference>
<evidence type="ECO:0000313" key="1">
    <source>
        <dbReference type="EMBL" id="ACJ33351.1"/>
    </source>
</evidence>
<accession>B7GHJ0</accession>
<name>B7GHJ0_ANOFW</name>
<dbReference type="Proteomes" id="UP000000742">
    <property type="component" value="Chromosome"/>
</dbReference>
<dbReference type="KEGG" id="afl:Aflv_0975"/>
<dbReference type="HOGENOM" id="CLU_3371691_0_0_9"/>
<protein>
    <recommendedName>
        <fullName evidence="3">GIY-YIG domain-containing protein</fullName>
    </recommendedName>
</protein>
<evidence type="ECO:0000313" key="2">
    <source>
        <dbReference type="Proteomes" id="UP000000742"/>
    </source>
</evidence>
<organism evidence="1 2">
    <name type="scientific">Anoxybacillus flavithermus (strain DSM 21510 / WK1)</name>
    <dbReference type="NCBI Taxonomy" id="491915"/>
    <lineage>
        <taxon>Bacteria</taxon>
        <taxon>Bacillati</taxon>
        <taxon>Bacillota</taxon>
        <taxon>Bacilli</taxon>
        <taxon>Bacillales</taxon>
        <taxon>Anoxybacillaceae</taxon>
        <taxon>Anoxybacillus</taxon>
    </lineage>
</organism>
<proteinExistence type="predicted"/>